<evidence type="ECO:0000256" key="11">
    <source>
        <dbReference type="ARBA" id="ARBA00023163"/>
    </source>
</evidence>
<evidence type="ECO:0000256" key="5">
    <source>
        <dbReference type="ARBA" id="ARBA00022515"/>
    </source>
</evidence>
<keyword evidence="4 12" id="KW-0240">DNA-directed RNA polymerase</keyword>
<evidence type="ECO:0000256" key="9">
    <source>
        <dbReference type="ARBA" id="ARBA00022723"/>
    </source>
</evidence>
<dbReference type="PANTHER" id="PTHR10536">
    <property type="entry name" value="DNA PRIMASE SMALL SUBUNIT"/>
    <property type="match status" value="1"/>
</dbReference>
<dbReference type="CDD" id="cd04860">
    <property type="entry name" value="AE_Prim_S"/>
    <property type="match status" value="1"/>
</dbReference>
<evidence type="ECO:0000256" key="8">
    <source>
        <dbReference type="ARBA" id="ARBA00022705"/>
    </source>
</evidence>
<evidence type="ECO:0000256" key="3">
    <source>
        <dbReference type="ARBA" id="ARBA00009762"/>
    </source>
</evidence>
<dbReference type="GO" id="GO:0005658">
    <property type="term" value="C:alpha DNA polymerase:primase complex"/>
    <property type="evidence" value="ECO:0007669"/>
    <property type="project" value="UniProtKB-ARBA"/>
</dbReference>
<evidence type="ECO:0000256" key="2">
    <source>
        <dbReference type="ARBA" id="ARBA00001946"/>
    </source>
</evidence>
<dbReference type="NCBIfam" id="TIGR00335">
    <property type="entry name" value="primase_sml"/>
    <property type="match status" value="1"/>
</dbReference>
<keyword evidence="9" id="KW-0479">Metal-binding</keyword>
<gene>
    <name evidence="13" type="ORF">O3P69_006174</name>
</gene>
<keyword evidence="14" id="KW-1185">Reference proteome</keyword>
<dbReference type="InterPro" id="IPR014052">
    <property type="entry name" value="DNA_primase_ssu_euk/arc"/>
</dbReference>
<reference evidence="13 14" key="1">
    <citation type="submission" date="2023-03" db="EMBL/GenBank/DDBJ databases">
        <title>High-quality genome of Scylla paramamosain provides insights in environmental adaptation.</title>
        <authorList>
            <person name="Zhang L."/>
        </authorList>
    </citation>
    <scope>NUCLEOTIDE SEQUENCE [LARGE SCALE GENOMIC DNA]</scope>
    <source>
        <strain evidence="13">LZ_2023a</strain>
        <tissue evidence="13">Muscle</tissue>
    </source>
</reference>
<dbReference type="GO" id="GO:0006270">
    <property type="term" value="P:DNA replication initiation"/>
    <property type="evidence" value="ECO:0007669"/>
    <property type="project" value="UniProtKB-ARBA"/>
</dbReference>
<dbReference type="Pfam" id="PF01896">
    <property type="entry name" value="DNA_primase_S"/>
    <property type="match status" value="1"/>
</dbReference>
<proteinExistence type="inferred from homology"/>
<comment type="similarity">
    <text evidence="3 12">Belongs to the eukaryotic-type primase small subunit family.</text>
</comment>
<accession>A0AAW0U5D5</accession>
<dbReference type="InterPro" id="IPR002755">
    <property type="entry name" value="DNA_primase_S"/>
</dbReference>
<dbReference type="SUPFAM" id="SSF56747">
    <property type="entry name" value="Prim-pol domain"/>
    <property type="match status" value="1"/>
</dbReference>
<keyword evidence="10" id="KW-0862">Zinc</keyword>
<dbReference type="GO" id="GO:0003899">
    <property type="term" value="F:DNA-directed RNA polymerase activity"/>
    <property type="evidence" value="ECO:0007669"/>
    <property type="project" value="InterPro"/>
</dbReference>
<keyword evidence="6 12" id="KW-0808">Transferase</keyword>
<evidence type="ECO:0000313" key="13">
    <source>
        <dbReference type="EMBL" id="KAK8395279.1"/>
    </source>
</evidence>
<dbReference type="FunFam" id="3.90.920.10:FF:000001">
    <property type="entry name" value="DNA primase"/>
    <property type="match status" value="1"/>
</dbReference>
<evidence type="ECO:0000256" key="7">
    <source>
        <dbReference type="ARBA" id="ARBA00022695"/>
    </source>
</evidence>
<keyword evidence="5 12" id="KW-0639">Primosome</keyword>
<protein>
    <recommendedName>
        <fullName evidence="12">DNA primase</fullName>
        <ecNumber evidence="12">2.7.7.-</ecNumber>
    </recommendedName>
</protein>
<keyword evidence="7" id="KW-0548">Nucleotidyltransferase</keyword>
<dbReference type="EMBL" id="JARAKH010000018">
    <property type="protein sequence ID" value="KAK8395279.1"/>
    <property type="molecule type" value="Genomic_DNA"/>
</dbReference>
<evidence type="ECO:0000256" key="1">
    <source>
        <dbReference type="ARBA" id="ARBA00001936"/>
    </source>
</evidence>
<dbReference type="Proteomes" id="UP001487740">
    <property type="component" value="Unassembled WGS sequence"/>
</dbReference>
<organism evidence="13 14">
    <name type="scientific">Scylla paramamosain</name>
    <name type="common">Mud crab</name>
    <dbReference type="NCBI Taxonomy" id="85552"/>
    <lineage>
        <taxon>Eukaryota</taxon>
        <taxon>Metazoa</taxon>
        <taxon>Ecdysozoa</taxon>
        <taxon>Arthropoda</taxon>
        <taxon>Crustacea</taxon>
        <taxon>Multicrustacea</taxon>
        <taxon>Malacostraca</taxon>
        <taxon>Eumalacostraca</taxon>
        <taxon>Eucarida</taxon>
        <taxon>Decapoda</taxon>
        <taxon>Pleocyemata</taxon>
        <taxon>Brachyura</taxon>
        <taxon>Eubrachyura</taxon>
        <taxon>Portunoidea</taxon>
        <taxon>Portunidae</taxon>
        <taxon>Portuninae</taxon>
        <taxon>Scylla</taxon>
    </lineage>
</organism>
<name>A0AAW0U5D5_SCYPA</name>
<evidence type="ECO:0000256" key="4">
    <source>
        <dbReference type="ARBA" id="ARBA00022478"/>
    </source>
</evidence>
<comment type="cofactor">
    <cofactor evidence="1">
        <name>Mn(2+)</name>
        <dbReference type="ChEBI" id="CHEBI:29035"/>
    </cofactor>
</comment>
<comment type="cofactor">
    <cofactor evidence="2">
        <name>Mg(2+)</name>
        <dbReference type="ChEBI" id="CHEBI:18420"/>
    </cofactor>
</comment>
<evidence type="ECO:0000313" key="14">
    <source>
        <dbReference type="Proteomes" id="UP001487740"/>
    </source>
</evidence>
<evidence type="ECO:0000256" key="6">
    <source>
        <dbReference type="ARBA" id="ARBA00022679"/>
    </source>
</evidence>
<dbReference type="GO" id="GO:0046872">
    <property type="term" value="F:metal ion binding"/>
    <property type="evidence" value="ECO:0007669"/>
    <property type="project" value="UniProtKB-KW"/>
</dbReference>
<keyword evidence="8 12" id="KW-0235">DNA replication</keyword>
<keyword evidence="11" id="KW-0804">Transcription</keyword>
<comment type="caution">
    <text evidence="13">The sequence shown here is derived from an EMBL/GenBank/DDBJ whole genome shotgun (WGS) entry which is preliminary data.</text>
</comment>
<evidence type="ECO:0000256" key="10">
    <source>
        <dbReference type="ARBA" id="ARBA00022833"/>
    </source>
</evidence>
<evidence type="ECO:0000256" key="12">
    <source>
        <dbReference type="RuleBase" id="RU003514"/>
    </source>
</evidence>
<dbReference type="EC" id="2.7.7.-" evidence="12"/>
<dbReference type="Gene3D" id="3.90.920.10">
    <property type="entry name" value="DNA primase, PRIM domain"/>
    <property type="match status" value="1"/>
</dbReference>
<dbReference type="GO" id="GO:0006269">
    <property type="term" value="P:DNA replication, synthesis of primer"/>
    <property type="evidence" value="ECO:0007669"/>
    <property type="project" value="UniProtKB-KW"/>
</dbReference>
<dbReference type="AlphaFoldDB" id="A0AAW0U5D5"/>
<sequence length="410" mass="47925">MPPTEGFDCDMYPDYLAMYYKRIFPYRQYFKWLSYGQDLRTCFQKREFCFTLANDVYVRFLSFKDQEEMETEIKRRCPHKIDIGAIYTHRPKDHKTVTFFSPKSKELVFDIDMTDYDEIRTCCSGAEICNKCWKYMTIAVKVLDLALRQDFGFKHILWVYSGRRGIHCWVCDASARMLSQPARSAVAEYLQLVKGGEDTTKKVSLPLKLHPSIKRAETIVKKYFSEVVLEEQDMLGTPERWKKFLKLIPDQGLQDTLDRLMQQCSNSSQRWNIIQSEVTKAINKGDKKSLRKNLLTEIILQYTYPRLDINVTKGLNHLLKSPFSIHPKTGRVCVCFNPQKAEEFDPTTVPLVSQLLDEINAYDGDKSENMEEYKKTSMKECMALFDSFLASLAKDNIIQKAEESDKRLEF</sequence>